<accession>A0A2W5SUC4</accession>
<evidence type="ECO:0000256" key="1">
    <source>
        <dbReference type="ARBA" id="ARBA00023002"/>
    </source>
</evidence>
<proteinExistence type="predicted"/>
<protein>
    <submittedName>
        <fullName evidence="4">LLM class flavin-dependent oxidoreductase</fullName>
    </submittedName>
</protein>
<gene>
    <name evidence="4" type="ORF">DI549_09380</name>
</gene>
<dbReference type="PANTHER" id="PTHR30137">
    <property type="entry name" value="LUCIFERASE-LIKE MONOOXYGENASE"/>
    <property type="match status" value="1"/>
</dbReference>
<dbReference type="Proteomes" id="UP000248887">
    <property type="component" value="Unassembled WGS sequence"/>
</dbReference>
<dbReference type="Gene3D" id="3.20.20.30">
    <property type="entry name" value="Luciferase-like domain"/>
    <property type="match status" value="1"/>
</dbReference>
<dbReference type="Pfam" id="PF00296">
    <property type="entry name" value="Bac_luciferase"/>
    <property type="match status" value="1"/>
</dbReference>
<keyword evidence="2" id="KW-0503">Monooxygenase</keyword>
<reference evidence="4 5" key="1">
    <citation type="submission" date="2017-08" db="EMBL/GenBank/DDBJ databases">
        <title>Infants hospitalized years apart are colonized by the same room-sourced microbial strains.</title>
        <authorList>
            <person name="Brooks B."/>
            <person name="Olm M.R."/>
            <person name="Firek B.A."/>
            <person name="Baker R."/>
            <person name="Thomas B.C."/>
            <person name="Morowitz M.J."/>
            <person name="Banfield J.F."/>
        </authorList>
    </citation>
    <scope>NUCLEOTIDE SEQUENCE [LARGE SCALE GENOMIC DNA]</scope>
    <source>
        <strain evidence="4">S2_005_001_R2_27</strain>
    </source>
</reference>
<organism evidence="4 5">
    <name type="scientific">Ancylobacter novellus</name>
    <name type="common">Thiobacillus novellus</name>
    <dbReference type="NCBI Taxonomy" id="921"/>
    <lineage>
        <taxon>Bacteria</taxon>
        <taxon>Pseudomonadati</taxon>
        <taxon>Pseudomonadota</taxon>
        <taxon>Alphaproteobacteria</taxon>
        <taxon>Hyphomicrobiales</taxon>
        <taxon>Xanthobacteraceae</taxon>
        <taxon>Ancylobacter</taxon>
    </lineage>
</organism>
<dbReference type="SUPFAM" id="SSF51679">
    <property type="entry name" value="Bacterial luciferase-like"/>
    <property type="match status" value="1"/>
</dbReference>
<dbReference type="InterPro" id="IPR011251">
    <property type="entry name" value="Luciferase-like_dom"/>
</dbReference>
<dbReference type="GO" id="GO:0005829">
    <property type="term" value="C:cytosol"/>
    <property type="evidence" value="ECO:0007669"/>
    <property type="project" value="TreeGrafter"/>
</dbReference>
<evidence type="ECO:0000313" key="5">
    <source>
        <dbReference type="Proteomes" id="UP000248887"/>
    </source>
</evidence>
<evidence type="ECO:0000313" key="4">
    <source>
        <dbReference type="EMBL" id="PZQ83083.1"/>
    </source>
</evidence>
<comment type="caution">
    <text evidence="4">The sequence shown here is derived from an EMBL/GenBank/DDBJ whole genome shotgun (WGS) entry which is preliminary data.</text>
</comment>
<dbReference type="InterPro" id="IPR050766">
    <property type="entry name" value="Bact_Lucif_Oxidored"/>
</dbReference>
<dbReference type="GO" id="GO:0004497">
    <property type="term" value="F:monooxygenase activity"/>
    <property type="evidence" value="ECO:0007669"/>
    <property type="project" value="UniProtKB-KW"/>
</dbReference>
<name>A0A2W5SUC4_ANCNO</name>
<evidence type="ECO:0000256" key="2">
    <source>
        <dbReference type="ARBA" id="ARBA00023033"/>
    </source>
</evidence>
<dbReference type="EMBL" id="QFQD01000024">
    <property type="protein sequence ID" value="PZQ83083.1"/>
    <property type="molecule type" value="Genomic_DNA"/>
</dbReference>
<keyword evidence="1" id="KW-0560">Oxidoreductase</keyword>
<dbReference type="AlphaFoldDB" id="A0A2W5SUC4"/>
<dbReference type="GO" id="GO:0016705">
    <property type="term" value="F:oxidoreductase activity, acting on paired donors, with incorporation or reduction of molecular oxygen"/>
    <property type="evidence" value="ECO:0007669"/>
    <property type="project" value="InterPro"/>
</dbReference>
<evidence type="ECO:0000259" key="3">
    <source>
        <dbReference type="Pfam" id="PF00296"/>
    </source>
</evidence>
<dbReference type="InterPro" id="IPR036661">
    <property type="entry name" value="Luciferase-like_sf"/>
</dbReference>
<feature type="domain" description="Luciferase-like" evidence="3">
    <location>
        <begin position="1"/>
        <end position="322"/>
    </location>
</feature>
<dbReference type="PANTHER" id="PTHR30137:SF8">
    <property type="entry name" value="BLR5498 PROTEIN"/>
    <property type="match status" value="1"/>
</dbReference>
<sequence>MKIGLLQEGETMPGVSVAQRYEEMIAEVVKADELGFYSWGTSEQHFSPPRFTVSAPEVLYAAIARETKNIRLRIMCSVLLKWNHPILVAERLATLDIVSKGRAEIATARSNNLSTLEAFGVSPSETRAQWEDSIEVLVKAMTQTTLEHDGPVWQIPPRTIVPQPLQKPHPALWVSASSTETHRVAGQRGIGVLTFENYFGFDYLQSCIDAYREGLREGTSMAPGRNEAAGLYVATAYCAETREEARRIARDVALGYFRFILDLYVPLGKRQSYQYLDEKMSRLLANDGNLDFLVNETPSVMIGTPDDFVKRLKELKQRGIDEVLLRVDGIPHTDIMRSYELMGREVIPHFRDARLQAAE</sequence>